<dbReference type="AlphaFoldDB" id="A0A1I3V3G0"/>
<gene>
    <name evidence="1" type="ORF">SAMN05444682_115171</name>
</gene>
<proteinExistence type="predicted"/>
<dbReference type="RefSeq" id="WP_090632197.1">
    <property type="nucleotide sequence ID" value="NZ_FOQO01000015.1"/>
</dbReference>
<dbReference type="OrthoDB" id="800041at2"/>
<reference evidence="1 2" key="1">
    <citation type="submission" date="2016-10" db="EMBL/GenBank/DDBJ databases">
        <authorList>
            <person name="de Groot N.N."/>
        </authorList>
    </citation>
    <scope>NUCLEOTIDE SEQUENCE [LARGE SCALE GENOMIC DNA]</scope>
    <source>
        <strain evidence="1 2">RK1</strain>
    </source>
</reference>
<dbReference type="Proteomes" id="UP000198670">
    <property type="component" value="Unassembled WGS sequence"/>
</dbReference>
<evidence type="ECO:0000313" key="2">
    <source>
        <dbReference type="Proteomes" id="UP000198670"/>
    </source>
</evidence>
<dbReference type="EMBL" id="FOQO01000015">
    <property type="protein sequence ID" value="SFJ89775.1"/>
    <property type="molecule type" value="Genomic_DNA"/>
</dbReference>
<organism evidence="1 2">
    <name type="scientific">Parapedobacter indicus</name>
    <dbReference type="NCBI Taxonomy" id="1477437"/>
    <lineage>
        <taxon>Bacteria</taxon>
        <taxon>Pseudomonadati</taxon>
        <taxon>Bacteroidota</taxon>
        <taxon>Sphingobacteriia</taxon>
        <taxon>Sphingobacteriales</taxon>
        <taxon>Sphingobacteriaceae</taxon>
        <taxon>Parapedobacter</taxon>
    </lineage>
</organism>
<sequence length="109" mass="11820">MLFKRVHILKFKTSVTTGSTTNGNGDLVPGTITVTDHEVSCRAEPNGSGKTIKSNDGQDVVFSFKIFLDEFPSGLTDGTLVEIFKEDEKIGGGAVLMPFGYQKHAVIWV</sequence>
<accession>A0A1I3V3G0</accession>
<dbReference type="STRING" id="1477437.SAMN05444682_115171"/>
<evidence type="ECO:0000313" key="1">
    <source>
        <dbReference type="EMBL" id="SFJ89775.1"/>
    </source>
</evidence>
<protein>
    <submittedName>
        <fullName evidence="1">Uncharacterized protein</fullName>
    </submittedName>
</protein>
<keyword evidence="2" id="KW-1185">Reference proteome</keyword>
<name>A0A1I3V3G0_9SPHI</name>